<evidence type="ECO:0000313" key="2">
    <source>
        <dbReference type="EMBL" id="KZT57028.1"/>
    </source>
</evidence>
<dbReference type="InParanoid" id="A0A165FPF0"/>
<feature type="compositionally biased region" description="Basic and acidic residues" evidence="1">
    <location>
        <begin position="98"/>
        <end position="107"/>
    </location>
</feature>
<evidence type="ECO:0000256" key="1">
    <source>
        <dbReference type="SAM" id="MobiDB-lite"/>
    </source>
</evidence>
<dbReference type="EMBL" id="KV423969">
    <property type="protein sequence ID" value="KZT57028.1"/>
    <property type="molecule type" value="Genomic_DNA"/>
</dbReference>
<evidence type="ECO:0000313" key="3">
    <source>
        <dbReference type="Proteomes" id="UP000076842"/>
    </source>
</evidence>
<name>A0A165FPF0_9BASI</name>
<dbReference type="AlphaFoldDB" id="A0A165FPF0"/>
<organism evidence="2 3">
    <name type="scientific">Calocera cornea HHB12733</name>
    <dbReference type="NCBI Taxonomy" id="1353952"/>
    <lineage>
        <taxon>Eukaryota</taxon>
        <taxon>Fungi</taxon>
        <taxon>Dikarya</taxon>
        <taxon>Basidiomycota</taxon>
        <taxon>Agaricomycotina</taxon>
        <taxon>Dacrymycetes</taxon>
        <taxon>Dacrymycetales</taxon>
        <taxon>Dacrymycetaceae</taxon>
        <taxon>Calocera</taxon>
    </lineage>
</organism>
<dbReference type="OrthoDB" id="2500073at2759"/>
<reference evidence="2 3" key="1">
    <citation type="journal article" date="2016" name="Mol. Biol. Evol.">
        <title>Comparative Genomics of Early-Diverging Mushroom-Forming Fungi Provides Insights into the Origins of Lignocellulose Decay Capabilities.</title>
        <authorList>
            <person name="Nagy L.G."/>
            <person name="Riley R."/>
            <person name="Tritt A."/>
            <person name="Adam C."/>
            <person name="Daum C."/>
            <person name="Floudas D."/>
            <person name="Sun H."/>
            <person name="Yadav J.S."/>
            <person name="Pangilinan J."/>
            <person name="Larsson K.H."/>
            <person name="Matsuura K."/>
            <person name="Barry K."/>
            <person name="Labutti K."/>
            <person name="Kuo R."/>
            <person name="Ohm R.A."/>
            <person name="Bhattacharya S.S."/>
            <person name="Shirouzu T."/>
            <person name="Yoshinaga Y."/>
            <person name="Martin F.M."/>
            <person name="Grigoriev I.V."/>
            <person name="Hibbett D.S."/>
        </authorList>
    </citation>
    <scope>NUCLEOTIDE SEQUENCE [LARGE SCALE GENOMIC DNA]</scope>
    <source>
        <strain evidence="2 3">HHB12733</strain>
    </source>
</reference>
<evidence type="ECO:0008006" key="4">
    <source>
        <dbReference type="Google" id="ProtNLM"/>
    </source>
</evidence>
<accession>A0A165FPF0</accession>
<sequence length="107" mass="11504">MAAGESHPRDAKDGADAATEKPPPPDEDYPPQLHAGKVGYGPAYNQKPGLADRVGGLKEEVEGKMTHNAELAQHGHDKMTGELKRKELEGDDGSPFEGAKEEKEKTE</sequence>
<feature type="compositionally biased region" description="Basic and acidic residues" evidence="1">
    <location>
        <begin position="55"/>
        <end position="88"/>
    </location>
</feature>
<protein>
    <recommendedName>
        <fullName evidence="4">CsbD-like domain-containing protein</fullName>
    </recommendedName>
</protein>
<feature type="compositionally biased region" description="Basic and acidic residues" evidence="1">
    <location>
        <begin position="1"/>
        <end position="19"/>
    </location>
</feature>
<feature type="region of interest" description="Disordered" evidence="1">
    <location>
        <begin position="1"/>
        <end position="107"/>
    </location>
</feature>
<proteinExistence type="predicted"/>
<dbReference type="Proteomes" id="UP000076842">
    <property type="component" value="Unassembled WGS sequence"/>
</dbReference>
<keyword evidence="3" id="KW-1185">Reference proteome</keyword>
<dbReference type="STRING" id="1353952.A0A165FPF0"/>
<gene>
    <name evidence="2" type="ORF">CALCODRAFT_496685</name>
</gene>